<dbReference type="PANTHER" id="PTHR34883:SF15">
    <property type="entry name" value="EXTRACELLULAR SERINE-RICH PROTEIN"/>
    <property type="match status" value="1"/>
</dbReference>
<accession>A0A1E3Q5L6</accession>
<dbReference type="STRING" id="675824.A0A1E3Q5L6"/>
<dbReference type="Proteomes" id="UP000094385">
    <property type="component" value="Unassembled WGS sequence"/>
</dbReference>
<proteinExistence type="predicted"/>
<dbReference type="AlphaFoldDB" id="A0A1E3Q5L6"/>
<reference evidence="2 3" key="1">
    <citation type="journal article" date="2016" name="Proc. Natl. Acad. Sci. U.S.A.">
        <title>Comparative genomics of biotechnologically important yeasts.</title>
        <authorList>
            <person name="Riley R."/>
            <person name="Haridas S."/>
            <person name="Wolfe K.H."/>
            <person name="Lopes M.R."/>
            <person name="Hittinger C.T."/>
            <person name="Goeker M."/>
            <person name="Salamov A.A."/>
            <person name="Wisecaver J.H."/>
            <person name="Long T.M."/>
            <person name="Calvey C.H."/>
            <person name="Aerts A.L."/>
            <person name="Barry K.W."/>
            <person name="Choi C."/>
            <person name="Clum A."/>
            <person name="Coughlan A.Y."/>
            <person name="Deshpande S."/>
            <person name="Douglass A.P."/>
            <person name="Hanson S.J."/>
            <person name="Klenk H.-P."/>
            <person name="LaButti K.M."/>
            <person name="Lapidus A."/>
            <person name="Lindquist E.A."/>
            <person name="Lipzen A.M."/>
            <person name="Meier-Kolthoff J.P."/>
            <person name="Ohm R.A."/>
            <person name="Otillar R.P."/>
            <person name="Pangilinan J.L."/>
            <person name="Peng Y."/>
            <person name="Rokas A."/>
            <person name="Rosa C.A."/>
            <person name="Scheuner C."/>
            <person name="Sibirny A.A."/>
            <person name="Slot J.C."/>
            <person name="Stielow J.B."/>
            <person name="Sun H."/>
            <person name="Kurtzman C.P."/>
            <person name="Blackwell M."/>
            <person name="Grigoriev I.V."/>
            <person name="Jeffries T.W."/>
        </authorList>
    </citation>
    <scope>NUCLEOTIDE SEQUENCE [LARGE SCALE GENOMIC DNA]</scope>
    <source>
        <strain evidence="2 3">NRRL Y-11557</strain>
    </source>
</reference>
<feature type="chain" id="PRO_5009134097" description="Phytocyanin domain-containing protein" evidence="1">
    <location>
        <begin position="19"/>
        <end position="117"/>
    </location>
</feature>
<dbReference type="EMBL" id="KV454294">
    <property type="protein sequence ID" value="ODQ72999.1"/>
    <property type="molecule type" value="Genomic_DNA"/>
</dbReference>
<dbReference type="InterPro" id="IPR052953">
    <property type="entry name" value="Ser-rich/MCO-related"/>
</dbReference>
<feature type="signal peptide" evidence="1">
    <location>
        <begin position="1"/>
        <end position="18"/>
    </location>
</feature>
<gene>
    <name evidence="2" type="ORF">LIPSTDRAFT_71284</name>
</gene>
<keyword evidence="1" id="KW-0732">Signal</keyword>
<protein>
    <recommendedName>
        <fullName evidence="4">Phytocyanin domain-containing protein</fullName>
    </recommendedName>
</protein>
<dbReference type="InterPro" id="IPR008972">
    <property type="entry name" value="Cupredoxin"/>
</dbReference>
<evidence type="ECO:0000256" key="1">
    <source>
        <dbReference type="SAM" id="SignalP"/>
    </source>
</evidence>
<dbReference type="Gene3D" id="2.60.40.420">
    <property type="entry name" value="Cupredoxins - blue copper proteins"/>
    <property type="match status" value="1"/>
</dbReference>
<organism evidence="2 3">
    <name type="scientific">Lipomyces starkeyi NRRL Y-11557</name>
    <dbReference type="NCBI Taxonomy" id="675824"/>
    <lineage>
        <taxon>Eukaryota</taxon>
        <taxon>Fungi</taxon>
        <taxon>Dikarya</taxon>
        <taxon>Ascomycota</taxon>
        <taxon>Saccharomycotina</taxon>
        <taxon>Lipomycetes</taxon>
        <taxon>Lipomycetales</taxon>
        <taxon>Lipomycetaceae</taxon>
        <taxon>Lipomyces</taxon>
    </lineage>
</organism>
<evidence type="ECO:0000313" key="3">
    <source>
        <dbReference type="Proteomes" id="UP000094385"/>
    </source>
</evidence>
<evidence type="ECO:0000313" key="2">
    <source>
        <dbReference type="EMBL" id="ODQ72999.1"/>
    </source>
</evidence>
<dbReference type="SUPFAM" id="SSF49503">
    <property type="entry name" value="Cupredoxins"/>
    <property type="match status" value="1"/>
</dbReference>
<name>A0A1E3Q5L6_LIPST</name>
<evidence type="ECO:0008006" key="4">
    <source>
        <dbReference type="Google" id="ProtNLM"/>
    </source>
</evidence>
<dbReference type="PANTHER" id="PTHR34883">
    <property type="entry name" value="SERINE-RICH PROTEIN, PUTATIVE-RELATED-RELATED"/>
    <property type="match status" value="1"/>
</dbReference>
<keyword evidence="3" id="KW-1185">Reference proteome</keyword>
<sequence>MKLLYGLHIVFSIGSALAFTVHDVAVAENGFVFTPNSVTAATGDFVRFTWFSGPHGVAQAAFDSPCVPLTSPSSGDSVVFFSGLMTPSGSTKPTFTIEVNSTDPIFFYCPVDGYCVT</sequence>
<dbReference type="OrthoDB" id="2331100at2759"/>